<keyword evidence="1" id="KW-0479">Metal-binding</keyword>
<name>A0ABQ8F992_9FUNG</name>
<dbReference type="InterPro" id="IPR001841">
    <property type="entry name" value="Znf_RING"/>
</dbReference>
<dbReference type="PANTHER" id="PTHR15710">
    <property type="entry name" value="E3 UBIQUITIN-PROTEIN LIGASE PRAJA"/>
    <property type="match status" value="1"/>
</dbReference>
<comment type="caution">
    <text evidence="7">The sequence shown here is derived from an EMBL/GenBank/DDBJ whole genome shotgun (WGS) entry which is preliminary data.</text>
</comment>
<dbReference type="PANTHER" id="PTHR15710:SF234">
    <property type="entry name" value="RING-TYPE DOMAIN-CONTAINING PROTEIN"/>
    <property type="match status" value="1"/>
</dbReference>
<evidence type="ECO:0000256" key="4">
    <source>
        <dbReference type="PROSITE-ProRule" id="PRU00175"/>
    </source>
</evidence>
<dbReference type="SMART" id="SM00184">
    <property type="entry name" value="RING"/>
    <property type="match status" value="1"/>
</dbReference>
<evidence type="ECO:0000256" key="2">
    <source>
        <dbReference type="ARBA" id="ARBA00022771"/>
    </source>
</evidence>
<sequence>MSIEDLLADLVDMDPSEPLLLTISFMVRTGPLGELMHGPIISTEAAPPSSSSSATDYSFAGNNIYDTQSAADGSAVGEGAGPEVATTIISQDEATSAITVAGIQGTLPNEDDPVALPLVFRGRQPYIQSLRPLRHRRRAILTARISESLESMGPLLYSMLLTRMVQEGAGLTSQPHLQGQPPASDASILALPILNSLSEKRRLKHKLCAICQEDFSQTKQDIVTENPIQIASQSEDAHFNLSLGTSNAAIPEELGSNHNTYFGDTHFIRMPCRHIFHKECISTWLKTSCTCPSCRYEILTENPAYNLGIAERMLDRNMALLSELDTDAEEEEEEEEAAVEPTADPFVVHPDLAFSGNTESASPVSNHSRKRKRSVSIRNPGQDRFEGDVSEGTSSKPSKRVLRSSMRETLRGPSLDTDTTETLHSSPTLPPLVQGEASNTIQPSSSRGRKQNLRSSRG</sequence>
<protein>
    <recommendedName>
        <fullName evidence="6">RING-type domain-containing protein</fullName>
    </recommendedName>
</protein>
<dbReference type="InterPro" id="IPR013083">
    <property type="entry name" value="Znf_RING/FYVE/PHD"/>
</dbReference>
<feature type="region of interest" description="Disordered" evidence="5">
    <location>
        <begin position="326"/>
        <end position="458"/>
    </location>
</feature>
<feature type="compositionally biased region" description="Polar residues" evidence="5">
    <location>
        <begin position="436"/>
        <end position="446"/>
    </location>
</feature>
<feature type="compositionally biased region" description="Acidic residues" evidence="5">
    <location>
        <begin position="326"/>
        <end position="338"/>
    </location>
</feature>
<evidence type="ECO:0000256" key="5">
    <source>
        <dbReference type="SAM" id="MobiDB-lite"/>
    </source>
</evidence>
<organism evidence="7 8">
    <name type="scientific">Batrachochytrium salamandrivorans</name>
    <dbReference type="NCBI Taxonomy" id="1357716"/>
    <lineage>
        <taxon>Eukaryota</taxon>
        <taxon>Fungi</taxon>
        <taxon>Fungi incertae sedis</taxon>
        <taxon>Chytridiomycota</taxon>
        <taxon>Chytridiomycota incertae sedis</taxon>
        <taxon>Chytridiomycetes</taxon>
        <taxon>Rhizophydiales</taxon>
        <taxon>Rhizophydiales incertae sedis</taxon>
        <taxon>Batrachochytrium</taxon>
    </lineage>
</organism>
<evidence type="ECO:0000259" key="6">
    <source>
        <dbReference type="PROSITE" id="PS50089"/>
    </source>
</evidence>
<feature type="compositionally biased region" description="Polar residues" evidence="5">
    <location>
        <begin position="355"/>
        <end position="366"/>
    </location>
</feature>
<keyword evidence="8" id="KW-1185">Reference proteome</keyword>
<evidence type="ECO:0000313" key="8">
    <source>
        <dbReference type="Proteomes" id="UP001648503"/>
    </source>
</evidence>
<accession>A0ABQ8F992</accession>
<evidence type="ECO:0000256" key="3">
    <source>
        <dbReference type="ARBA" id="ARBA00022833"/>
    </source>
</evidence>
<feature type="compositionally biased region" description="Polar residues" evidence="5">
    <location>
        <begin position="416"/>
        <end position="427"/>
    </location>
</feature>
<dbReference type="EMBL" id="JAFCIX010000335">
    <property type="protein sequence ID" value="KAH6594374.1"/>
    <property type="molecule type" value="Genomic_DNA"/>
</dbReference>
<proteinExistence type="predicted"/>
<keyword evidence="3" id="KW-0862">Zinc</keyword>
<dbReference type="Gene3D" id="3.30.40.10">
    <property type="entry name" value="Zinc/RING finger domain, C3HC4 (zinc finger)"/>
    <property type="match status" value="1"/>
</dbReference>
<feature type="compositionally biased region" description="Basic residues" evidence="5">
    <location>
        <begin position="447"/>
        <end position="458"/>
    </location>
</feature>
<evidence type="ECO:0000256" key="1">
    <source>
        <dbReference type="ARBA" id="ARBA00022723"/>
    </source>
</evidence>
<dbReference type="Pfam" id="PF13639">
    <property type="entry name" value="zf-RING_2"/>
    <property type="match status" value="1"/>
</dbReference>
<keyword evidence="2 4" id="KW-0863">Zinc-finger</keyword>
<reference evidence="7 8" key="1">
    <citation type="submission" date="2021-02" db="EMBL/GenBank/DDBJ databases">
        <title>Variation within the Batrachochytrium salamandrivorans European outbreak.</title>
        <authorList>
            <person name="Kelly M."/>
            <person name="Pasmans F."/>
            <person name="Shea T.P."/>
            <person name="Munoz J.F."/>
            <person name="Carranza S."/>
            <person name="Cuomo C.A."/>
            <person name="Martel A."/>
        </authorList>
    </citation>
    <scope>NUCLEOTIDE SEQUENCE [LARGE SCALE GENOMIC DNA]</scope>
    <source>
        <strain evidence="7 8">AMFP18/2</strain>
    </source>
</reference>
<dbReference type="PROSITE" id="PS50089">
    <property type="entry name" value="ZF_RING_2"/>
    <property type="match status" value="1"/>
</dbReference>
<evidence type="ECO:0000313" key="7">
    <source>
        <dbReference type="EMBL" id="KAH6594374.1"/>
    </source>
</evidence>
<feature type="domain" description="RING-type" evidence="6">
    <location>
        <begin position="208"/>
        <end position="295"/>
    </location>
</feature>
<dbReference type="SUPFAM" id="SSF57850">
    <property type="entry name" value="RING/U-box"/>
    <property type="match status" value="1"/>
</dbReference>
<gene>
    <name evidence="7" type="ORF">BASA50_006621</name>
</gene>
<dbReference type="Proteomes" id="UP001648503">
    <property type="component" value="Unassembled WGS sequence"/>
</dbReference>